<accession>A0ABU5T4Q8</accession>
<proteinExistence type="predicted"/>
<name>A0ABU5T4Q8_9MICC</name>
<organism evidence="2 3">
    <name type="scientific">Sinomonas terricola</name>
    <dbReference type="NCBI Taxonomy" id="3110330"/>
    <lineage>
        <taxon>Bacteria</taxon>
        <taxon>Bacillati</taxon>
        <taxon>Actinomycetota</taxon>
        <taxon>Actinomycetes</taxon>
        <taxon>Micrococcales</taxon>
        <taxon>Micrococcaceae</taxon>
        <taxon>Sinomonas</taxon>
    </lineage>
</organism>
<dbReference type="Proteomes" id="UP001304769">
    <property type="component" value="Unassembled WGS sequence"/>
</dbReference>
<dbReference type="RefSeq" id="WP_323278470.1">
    <property type="nucleotide sequence ID" value="NZ_JAYGGQ010000004.1"/>
</dbReference>
<keyword evidence="1" id="KW-1133">Transmembrane helix</keyword>
<comment type="caution">
    <text evidence="2">The sequence shown here is derived from an EMBL/GenBank/DDBJ whole genome shotgun (WGS) entry which is preliminary data.</text>
</comment>
<feature type="transmembrane region" description="Helical" evidence="1">
    <location>
        <begin position="103"/>
        <end position="125"/>
    </location>
</feature>
<evidence type="ECO:0000256" key="1">
    <source>
        <dbReference type="SAM" id="Phobius"/>
    </source>
</evidence>
<feature type="transmembrane region" description="Helical" evidence="1">
    <location>
        <begin position="47"/>
        <end position="65"/>
    </location>
</feature>
<keyword evidence="1" id="KW-0472">Membrane</keyword>
<dbReference type="EMBL" id="JAYGGQ010000004">
    <property type="protein sequence ID" value="MEA5454630.1"/>
    <property type="molecule type" value="Genomic_DNA"/>
</dbReference>
<sequence length="135" mass="13926">MVTHGRWSWWIGPQIAAYALIGFALAAPVYALELSLGTVELGDAFGVVARVALVFAVALLAGTLVPYSEDQGLSVTAAGFLAAIAIILCSLLTAWVGSVTDTAAAGLTEVILAGLFLILQAMTAASQENNATRYV</sequence>
<gene>
    <name evidence="2" type="ORF">SPF06_07835</name>
</gene>
<reference evidence="2 3" key="1">
    <citation type="submission" date="2023-12" db="EMBL/GenBank/DDBJ databases">
        <title>Sinomonas terricola sp. nov, isolated from litchi orchard soil in Guangdong, PR China.</title>
        <authorList>
            <person name="Jiaxin W."/>
            <person name="Yang Z."/>
            <person name="Honghui Z."/>
        </authorList>
    </citation>
    <scope>NUCLEOTIDE SEQUENCE [LARGE SCALE GENOMIC DNA]</scope>
    <source>
        <strain evidence="2 3">JGH33</strain>
    </source>
</reference>
<protein>
    <submittedName>
        <fullName evidence="2">Uncharacterized protein</fullName>
    </submittedName>
</protein>
<evidence type="ECO:0000313" key="3">
    <source>
        <dbReference type="Proteomes" id="UP001304769"/>
    </source>
</evidence>
<keyword evidence="1" id="KW-0812">Transmembrane</keyword>
<evidence type="ECO:0000313" key="2">
    <source>
        <dbReference type="EMBL" id="MEA5454630.1"/>
    </source>
</evidence>
<keyword evidence="3" id="KW-1185">Reference proteome</keyword>
<feature type="transmembrane region" description="Helical" evidence="1">
    <location>
        <begin position="77"/>
        <end position="97"/>
    </location>
</feature>